<proteinExistence type="predicted"/>
<accession>A0ABQ0GYI1</accession>
<name>A0ABQ0GYI1_9HYPH</name>
<organism evidence="1 2">
    <name type="scientific">Phyllobacterium phragmitis</name>
    <dbReference type="NCBI Taxonomy" id="2670329"/>
    <lineage>
        <taxon>Bacteria</taxon>
        <taxon>Pseudomonadati</taxon>
        <taxon>Pseudomonadota</taxon>
        <taxon>Alphaproteobacteria</taxon>
        <taxon>Hyphomicrobiales</taxon>
        <taxon>Phyllobacteriaceae</taxon>
        <taxon>Phyllobacterium</taxon>
    </lineage>
</organism>
<evidence type="ECO:0000313" key="1">
    <source>
        <dbReference type="EMBL" id="GAB1581734.1"/>
    </source>
</evidence>
<gene>
    <name evidence="1" type="ORF">PPNSA23_16770</name>
</gene>
<dbReference type="EMBL" id="BAAFZP010000001">
    <property type="protein sequence ID" value="GAB1581734.1"/>
    <property type="molecule type" value="Genomic_DNA"/>
</dbReference>
<sequence length="65" mass="7735">MADYEEIGNYYIEMQTIADSDGRVRYFYDVGKIIEKDGVRRYHPSSDFGANTREEAIEWIKHQKQ</sequence>
<protein>
    <submittedName>
        <fullName evidence="1">Uncharacterized protein</fullName>
    </submittedName>
</protein>
<keyword evidence="2" id="KW-1185">Reference proteome</keyword>
<comment type="caution">
    <text evidence="1">The sequence shown here is derived from an EMBL/GenBank/DDBJ whole genome shotgun (WGS) entry which is preliminary data.</text>
</comment>
<evidence type="ECO:0000313" key="2">
    <source>
        <dbReference type="Proteomes" id="UP001628091"/>
    </source>
</evidence>
<dbReference type="Proteomes" id="UP001628091">
    <property type="component" value="Unassembled WGS sequence"/>
</dbReference>
<reference evidence="1 2" key="1">
    <citation type="submission" date="2024-10" db="EMBL/GenBank/DDBJ databases">
        <title>Isolation, draft genome sequencing and identification of Phyllobacterium sp. NSA23, isolated from leaf soil.</title>
        <authorList>
            <person name="Akita H."/>
        </authorList>
    </citation>
    <scope>NUCLEOTIDE SEQUENCE [LARGE SCALE GENOMIC DNA]</scope>
    <source>
        <strain evidence="1 2">NSA23</strain>
    </source>
</reference>
<dbReference type="RefSeq" id="WP_407864518.1">
    <property type="nucleotide sequence ID" value="NZ_BAAFZP010000001.1"/>
</dbReference>